<dbReference type="RefSeq" id="XP_043169597.1">
    <property type="nucleotide sequence ID" value="XM_043313662.1"/>
</dbReference>
<reference evidence="2" key="1">
    <citation type="submission" date="2021-05" db="EMBL/GenBank/DDBJ databases">
        <authorList>
            <person name="Stam R."/>
        </authorList>
    </citation>
    <scope>NUCLEOTIDE SEQUENCE</scope>
    <source>
        <strain evidence="2">CS162</strain>
    </source>
</reference>
<dbReference type="Proteomes" id="UP000676310">
    <property type="component" value="Unassembled WGS sequence"/>
</dbReference>
<gene>
    <name evidence="2" type="ORF">ALTATR162_LOCUS6041</name>
</gene>
<dbReference type="GeneID" id="67017887"/>
<feature type="compositionally biased region" description="Polar residues" evidence="1">
    <location>
        <begin position="627"/>
        <end position="636"/>
    </location>
</feature>
<dbReference type="OrthoDB" id="3693717at2759"/>
<dbReference type="EMBL" id="CAJRGZ010000019">
    <property type="protein sequence ID" value="CAG5161497.1"/>
    <property type="molecule type" value="Genomic_DNA"/>
</dbReference>
<accession>A0A8J2I2D5</accession>
<feature type="compositionally biased region" description="Polar residues" evidence="1">
    <location>
        <begin position="585"/>
        <end position="596"/>
    </location>
</feature>
<evidence type="ECO:0000256" key="1">
    <source>
        <dbReference type="SAM" id="MobiDB-lite"/>
    </source>
</evidence>
<feature type="compositionally biased region" description="Basic and acidic residues" evidence="1">
    <location>
        <begin position="501"/>
        <end position="510"/>
    </location>
</feature>
<keyword evidence="3" id="KW-1185">Reference proteome</keyword>
<organism evidence="2 3">
    <name type="scientific">Alternaria atra</name>
    <dbReference type="NCBI Taxonomy" id="119953"/>
    <lineage>
        <taxon>Eukaryota</taxon>
        <taxon>Fungi</taxon>
        <taxon>Dikarya</taxon>
        <taxon>Ascomycota</taxon>
        <taxon>Pezizomycotina</taxon>
        <taxon>Dothideomycetes</taxon>
        <taxon>Pleosporomycetidae</taxon>
        <taxon>Pleosporales</taxon>
        <taxon>Pleosporineae</taxon>
        <taxon>Pleosporaceae</taxon>
        <taxon>Alternaria</taxon>
        <taxon>Alternaria sect. Ulocladioides</taxon>
    </lineage>
</organism>
<feature type="compositionally biased region" description="Basic residues" evidence="1">
    <location>
        <begin position="357"/>
        <end position="368"/>
    </location>
</feature>
<feature type="region of interest" description="Disordered" evidence="1">
    <location>
        <begin position="331"/>
        <end position="466"/>
    </location>
</feature>
<feature type="compositionally biased region" description="Basic and acidic residues" evidence="1">
    <location>
        <begin position="519"/>
        <end position="531"/>
    </location>
</feature>
<protein>
    <submittedName>
        <fullName evidence="2">Uncharacterized protein</fullName>
    </submittedName>
</protein>
<evidence type="ECO:0000313" key="2">
    <source>
        <dbReference type="EMBL" id="CAG5161497.1"/>
    </source>
</evidence>
<feature type="region of interest" description="Disordered" evidence="1">
    <location>
        <begin position="479"/>
        <end position="621"/>
    </location>
</feature>
<feature type="compositionally biased region" description="Acidic residues" evidence="1">
    <location>
        <begin position="449"/>
        <end position="458"/>
    </location>
</feature>
<feature type="compositionally biased region" description="Low complexity" evidence="1">
    <location>
        <begin position="540"/>
        <end position="558"/>
    </location>
</feature>
<feature type="region of interest" description="Disordered" evidence="1">
    <location>
        <begin position="653"/>
        <end position="677"/>
    </location>
</feature>
<dbReference type="AlphaFoldDB" id="A0A8J2I2D5"/>
<feature type="region of interest" description="Disordered" evidence="1">
    <location>
        <begin position="627"/>
        <end position="646"/>
    </location>
</feature>
<feature type="compositionally biased region" description="Polar residues" evidence="1">
    <location>
        <begin position="662"/>
        <end position="671"/>
    </location>
</feature>
<name>A0A8J2I2D5_9PLEO</name>
<proteinExistence type="predicted"/>
<feature type="compositionally biased region" description="Polar residues" evidence="1">
    <location>
        <begin position="411"/>
        <end position="427"/>
    </location>
</feature>
<feature type="compositionally biased region" description="Acidic residues" evidence="1">
    <location>
        <begin position="486"/>
        <end position="500"/>
    </location>
</feature>
<sequence>MFNIDCCGVWDASFEINGDKLIWKAGIHPAIIFFNFLLPADHMTDNILPLLEARLLLGGIPFQVAAALCEEYRDAREFLAPMYAADMAYFIVFLTRKRPDLKPFEVSWCAAHAIVQINLPTCEKYRKIPETIRRRIKRDAILAFRHILHNPTFTFVGPLLGHALRALEVYIQPLVTDSNPFVWVDAQFLHDLNDIHELSVDGAKARKTLFDYLQDRHPGVKTLWHSLVQAYNTYDVAHFPEYSTQPMSKPSLILWELFFRQARQDVPYEYPQTRPSALKRKNNSSILEASFNEVEQKSSKNKKKKPKGGKVVELVGDSDVPEQPASQIQAAADNVRILPPLPTVQEPPGKSEQKQSKKDKKKMKKKLKKLEALERTKSSAAKECQPSVIDDDGSNGGNVTGNKDDSGDSVVGNNDGDSIIGSNTNGDSDVCLTPAEDLADEASVNGDPAQEDSIDEEPATQNSKVSAANVYAGILAEKRTLHDSSGENEDAVEEDYVEDSDGWRKVEVRMKPQHKQKKHKDDRDISKDVPRATDSVPTGAKSLPAKAKASVPSAKLLANEAKSRPAKTKAPVPCQVIFESRKHNNNMARDQPTSWSALFEGSRDERRHASSQNSNSPTNTADAQFLATTGTESQESLQKDFSPLDRSSLIQSETSMGEEMSKSSAAYSTTALLPPGDDVPVDPPAVRETNMLHVEQWLTSKYASAFVGLTQAEIENTHWRPEQSNVTVVTERLKG</sequence>
<evidence type="ECO:0000313" key="3">
    <source>
        <dbReference type="Proteomes" id="UP000676310"/>
    </source>
</evidence>
<feature type="compositionally biased region" description="Polar residues" evidence="1">
    <location>
        <begin position="610"/>
        <end position="621"/>
    </location>
</feature>
<comment type="caution">
    <text evidence="2">The sequence shown here is derived from an EMBL/GenBank/DDBJ whole genome shotgun (WGS) entry which is preliminary data.</text>
</comment>